<name>A0A2P2FGD5_AMYLU</name>
<dbReference type="Proteomes" id="UP000256220">
    <property type="component" value="Unassembled WGS sequence"/>
</dbReference>
<proteinExistence type="predicted"/>
<evidence type="ECO:0000313" key="3">
    <source>
        <dbReference type="Proteomes" id="UP000256220"/>
    </source>
</evidence>
<comment type="caution">
    <text evidence="2">The sequence shown here is derived from an EMBL/GenBank/DDBJ whole genome shotgun (WGS) entry which is preliminary data.</text>
</comment>
<reference evidence="2 3" key="1">
    <citation type="journal article" date="2014" name="Genome Announc.">
        <title>Draft Genome Sequence of Amycolatopsis lurida NRRL 2430, Producer of the Glycopeptide Family Antibiotic Ristocetin.</title>
        <authorList>
            <person name="Kwun M.J."/>
            <person name="Hong H.J."/>
        </authorList>
    </citation>
    <scope>NUCLEOTIDE SEQUENCE [LARGE SCALE GENOMIC DNA]</scope>
    <source>
        <strain evidence="2 3">NRRL 2430</strain>
    </source>
</reference>
<sequence>MAEARDGAARDLREAAATLRKAVADGSAPANLQELIDRLEKAAGRTAASEQPPDSGDRAANAQD</sequence>
<keyword evidence="3" id="KW-1185">Reference proteome</keyword>
<evidence type="ECO:0000313" key="2">
    <source>
        <dbReference type="EMBL" id="KFU75790.1"/>
    </source>
</evidence>
<protein>
    <submittedName>
        <fullName evidence="2">Uncharacterized protein</fullName>
    </submittedName>
</protein>
<feature type="region of interest" description="Disordered" evidence="1">
    <location>
        <begin position="41"/>
        <end position="64"/>
    </location>
</feature>
<organism evidence="2 3">
    <name type="scientific">Amycolatopsis lurida NRRL 2430</name>
    <dbReference type="NCBI Taxonomy" id="1460371"/>
    <lineage>
        <taxon>Bacteria</taxon>
        <taxon>Bacillati</taxon>
        <taxon>Actinomycetota</taxon>
        <taxon>Actinomycetes</taxon>
        <taxon>Pseudonocardiales</taxon>
        <taxon>Pseudonocardiaceae</taxon>
        <taxon>Amycolatopsis</taxon>
    </lineage>
</organism>
<dbReference type="EMBL" id="JFBM01000055">
    <property type="protein sequence ID" value="KFU75790.1"/>
    <property type="molecule type" value="Genomic_DNA"/>
</dbReference>
<evidence type="ECO:0000256" key="1">
    <source>
        <dbReference type="SAM" id="MobiDB-lite"/>
    </source>
</evidence>
<dbReference type="AlphaFoldDB" id="A0A2P2FGD5"/>
<accession>A0A2P2FGD5</accession>
<gene>
    <name evidence="2" type="ORF">BB31_39465</name>
</gene>